<dbReference type="PANTHER" id="PTHR10357">
    <property type="entry name" value="ALPHA-AMYLASE FAMILY MEMBER"/>
    <property type="match status" value="1"/>
</dbReference>
<dbReference type="Pfam" id="PF00128">
    <property type="entry name" value="Alpha-amylase"/>
    <property type="match status" value="1"/>
</dbReference>
<sequence length="596" mass="68668">MHILKMNSVILLLVAIFAIGNCANSDWWKTAVFYQIYPRSFKDDSNDGVGDLKGVISKLPYLKELGITATWLSPIFKSPQVDQGYDISDYRVVDPLFGNNNDLTELIKEANKLGIKIILDFVPNHTSEEHEWFKASVNGTPKYLDYYIWRDGENKDDKKPPNNWLSNFGGIAWTYNETRKMWYYHEFAKAQPDLNYRNPDVVKDMKDILVYWLDQGVAGFRIDAVPYLFEDVNFENETATDKTKGVDPSNWNSLQHTKTLDLNETLDMIYQFRELIDEYNKNHTEDTRVIMTEAYTDFDKTLLYYGLKDGSRLGAHFTFNFDFIQSLSKNSSATDIKNIIENWFENLPEIYTYNWVVGNHDNHRIATRLGVENVDAIMLLQGILPGVMVTYNGEEIGMEDGEVDFDQRQDPQATDEKTFKEKSRDFERTPFQWDNSTNAGFNKGNKTWLPVSKNYINTNVELQNTTVDSHLNIYKSLIKNRKKISPAAKTKIEVLNSTVLTIYRTTETETYFYLYNRLGEPMIINNAGLNNSKILIKSTNSEKEVGSIINGTILVETNESLILHKDNPKDNGSFLYKTQPTVLIAVLFLIFVLNSI</sequence>
<dbReference type="FunFam" id="3.90.400.10:FF:000001">
    <property type="entry name" value="Maltase A3, isoform A"/>
    <property type="match status" value="1"/>
</dbReference>
<dbReference type="InterPro" id="IPR017853">
    <property type="entry name" value="GH"/>
</dbReference>
<dbReference type="OrthoDB" id="1740265at2759"/>
<evidence type="ECO:0000259" key="7">
    <source>
        <dbReference type="SMART" id="SM00642"/>
    </source>
</evidence>
<keyword evidence="5" id="KW-0378">Hydrolase</keyword>
<organism evidence="8 9">
    <name type="scientific">Brassicogethes aeneus</name>
    <name type="common">Rape pollen beetle</name>
    <name type="synonym">Meligethes aeneus</name>
    <dbReference type="NCBI Taxonomy" id="1431903"/>
    <lineage>
        <taxon>Eukaryota</taxon>
        <taxon>Metazoa</taxon>
        <taxon>Ecdysozoa</taxon>
        <taxon>Arthropoda</taxon>
        <taxon>Hexapoda</taxon>
        <taxon>Insecta</taxon>
        <taxon>Pterygota</taxon>
        <taxon>Neoptera</taxon>
        <taxon>Endopterygota</taxon>
        <taxon>Coleoptera</taxon>
        <taxon>Polyphaga</taxon>
        <taxon>Cucujiformia</taxon>
        <taxon>Nitidulidae</taxon>
        <taxon>Meligethinae</taxon>
        <taxon>Brassicogethes</taxon>
    </lineage>
</organism>
<evidence type="ECO:0000256" key="2">
    <source>
        <dbReference type="ARBA" id="ARBA00008061"/>
    </source>
</evidence>
<protein>
    <recommendedName>
        <fullName evidence="3">alpha-glucosidase</fullName>
        <ecNumber evidence="3">3.2.1.20</ecNumber>
    </recommendedName>
</protein>
<comment type="catalytic activity">
    <reaction evidence="1">
        <text>Hydrolysis of terminal, non-reducing (1-&gt;4)-linked alpha-D-glucose residues with release of alpha-D-glucose.</text>
        <dbReference type="EC" id="3.2.1.20"/>
    </reaction>
</comment>
<dbReference type="Proteomes" id="UP001154078">
    <property type="component" value="Chromosome 6"/>
</dbReference>
<comment type="similarity">
    <text evidence="2">Belongs to the glycosyl hydrolase 13 family.</text>
</comment>
<dbReference type="Gene3D" id="3.90.400.10">
    <property type="entry name" value="Oligo-1,6-glucosidase, Domain 2"/>
    <property type="match status" value="1"/>
</dbReference>
<feature type="chain" id="PRO_5040389301" description="alpha-glucosidase" evidence="6">
    <location>
        <begin position="26"/>
        <end position="596"/>
    </location>
</feature>
<feature type="domain" description="Glycosyl hydrolase family 13 catalytic" evidence="7">
    <location>
        <begin position="35"/>
        <end position="428"/>
    </location>
</feature>
<keyword evidence="6" id="KW-0732">Signal</keyword>
<feature type="signal peptide" evidence="6">
    <location>
        <begin position="1"/>
        <end position="25"/>
    </location>
</feature>
<dbReference type="InterPro" id="IPR045857">
    <property type="entry name" value="O16G_dom_2"/>
</dbReference>
<dbReference type="EC" id="3.2.1.20" evidence="3"/>
<keyword evidence="4" id="KW-0325">Glycoprotein</keyword>
<dbReference type="GO" id="GO:0004558">
    <property type="term" value="F:alpha-1,4-glucosidase activity"/>
    <property type="evidence" value="ECO:0007669"/>
    <property type="project" value="UniProtKB-EC"/>
</dbReference>
<evidence type="ECO:0000256" key="5">
    <source>
        <dbReference type="ARBA" id="ARBA00023295"/>
    </source>
</evidence>
<dbReference type="AlphaFoldDB" id="A0A9P0BAV1"/>
<dbReference type="InterPro" id="IPR006047">
    <property type="entry name" value="GH13_cat_dom"/>
</dbReference>
<evidence type="ECO:0000313" key="8">
    <source>
        <dbReference type="EMBL" id="CAH0558803.1"/>
    </source>
</evidence>
<proteinExistence type="inferred from homology"/>
<dbReference type="CDD" id="cd11328">
    <property type="entry name" value="AmyAc_maltase"/>
    <property type="match status" value="1"/>
</dbReference>
<keyword evidence="5" id="KW-0326">Glycosidase</keyword>
<keyword evidence="9" id="KW-1185">Reference proteome</keyword>
<dbReference type="SUPFAM" id="SSF51445">
    <property type="entry name" value="(Trans)glycosidases"/>
    <property type="match status" value="1"/>
</dbReference>
<name>A0A9P0BAV1_BRAAE</name>
<dbReference type="GO" id="GO:0005975">
    <property type="term" value="P:carbohydrate metabolic process"/>
    <property type="evidence" value="ECO:0007669"/>
    <property type="project" value="InterPro"/>
</dbReference>
<evidence type="ECO:0000256" key="6">
    <source>
        <dbReference type="SAM" id="SignalP"/>
    </source>
</evidence>
<evidence type="ECO:0000313" key="9">
    <source>
        <dbReference type="Proteomes" id="UP001154078"/>
    </source>
</evidence>
<reference evidence="8" key="1">
    <citation type="submission" date="2021-12" db="EMBL/GenBank/DDBJ databases">
        <authorList>
            <person name="King R."/>
        </authorList>
    </citation>
    <scope>NUCLEOTIDE SEQUENCE</scope>
</reference>
<accession>A0A9P0BAV1</accession>
<evidence type="ECO:0000256" key="4">
    <source>
        <dbReference type="ARBA" id="ARBA00023180"/>
    </source>
</evidence>
<evidence type="ECO:0000256" key="3">
    <source>
        <dbReference type="ARBA" id="ARBA00012741"/>
    </source>
</evidence>
<gene>
    <name evidence="8" type="ORF">MELIAE_LOCUS9047</name>
</gene>
<dbReference type="Gene3D" id="3.20.20.80">
    <property type="entry name" value="Glycosidases"/>
    <property type="match status" value="1"/>
</dbReference>
<dbReference type="PANTHER" id="PTHR10357:SF179">
    <property type="entry name" value="NEUTRAL AND BASIC AMINO ACID TRANSPORT PROTEIN RBAT"/>
    <property type="match status" value="1"/>
</dbReference>
<dbReference type="EMBL" id="OV121137">
    <property type="protein sequence ID" value="CAH0558803.1"/>
    <property type="molecule type" value="Genomic_DNA"/>
</dbReference>
<dbReference type="SMART" id="SM00642">
    <property type="entry name" value="Aamy"/>
    <property type="match status" value="1"/>
</dbReference>
<evidence type="ECO:0000256" key="1">
    <source>
        <dbReference type="ARBA" id="ARBA00001657"/>
    </source>
</evidence>